<organism evidence="3 4">
    <name type="scientific">Pseudomonas marginalis</name>
    <name type="common">Pseudomonas panacis</name>
    <dbReference type="NCBI Taxonomy" id="298"/>
    <lineage>
        <taxon>Bacteria</taxon>
        <taxon>Pseudomonadati</taxon>
        <taxon>Pseudomonadota</taxon>
        <taxon>Gammaproteobacteria</taxon>
        <taxon>Pseudomonadales</taxon>
        <taxon>Pseudomonadaceae</taxon>
        <taxon>Pseudomonas</taxon>
    </lineage>
</organism>
<accession>A0A9X5QMC0</accession>
<evidence type="ECO:0000259" key="2">
    <source>
        <dbReference type="Pfam" id="PF20178"/>
    </source>
</evidence>
<name>A0A9X5QMC0_PSEMA</name>
<gene>
    <name evidence="3" type="ORF">AO064_17090</name>
</gene>
<reference evidence="3 4" key="1">
    <citation type="submission" date="2015-09" db="EMBL/GenBank/DDBJ databases">
        <title>Genome sequence of Pseudomonas marginalis ICMP 3553.</title>
        <authorList>
            <person name="Visnovsky S."/>
            <person name="Lu A."/>
            <person name="Panda P."/>
            <person name="Pitman A."/>
        </authorList>
    </citation>
    <scope>NUCLEOTIDE SEQUENCE [LARGE SCALE GENOMIC DNA]</scope>
    <source>
        <strain evidence="3 4">ICMP 3553</strain>
    </source>
</reference>
<evidence type="ECO:0000313" key="3">
    <source>
        <dbReference type="EMBL" id="OAJ50171.1"/>
    </source>
</evidence>
<comment type="caution">
    <text evidence="3">The sequence shown here is derived from an EMBL/GenBank/DDBJ whole genome shotgun (WGS) entry which is preliminary data.</text>
</comment>
<dbReference type="Pfam" id="PF20178">
    <property type="entry name" value="ToxA_N"/>
    <property type="match status" value="1"/>
</dbReference>
<proteinExistence type="predicted"/>
<feature type="region of interest" description="Disordered" evidence="1">
    <location>
        <begin position="1349"/>
        <end position="1385"/>
    </location>
</feature>
<sequence length="1741" mass="193439">MFLLGQGYLCTSGAVVDLRSLVFFRATEAKMSEVPDSQAGRVDDDPIKDGLTRRINSSASPSRTINELHAASLRARASTKRLNTLLSRAPRIRRITRVALQKAFGVNLETLPGKVPMQESQVCSLPDLIEASLRLLASEPDDDGVAPCTLDDRSQAALLDALGEWDHAQLDEAQADYWTGLAGDSWLSRQARWREVYSEWLADQALLAHGVLELSDHGVEMVQGILDAPTLAARQQAGGFWGGLQVSPLFWPAKGAVRVLLGGALHIYQDEGRSHQRQVIVLPGLAQVFHEFGSLISLQEQLPRLINRHLEAVWPRLPLSRRHELPDVVSQDAVPLTVQPPQPLTDNALHHSADSVVRIQWENERDCVRQINLVLVFPRDAARGSEGSIIQRLQRVEQERKQWIQPRPDLHAALEQMLEWDRLRRLQHIDFASLDSDLAIKTREAKLLRYEKALSGLLDPTDLNHETSAHSDFQALHRQWQEAFAAAQTLVSDSRLADLEYWKYSPAGQRSRASQLLKACHTALDAEVRLQHQLKLIGPRHLKVGLEALEKKPATADARSTTRWLGVSIGSGHRLLGAWVITTAEAVARPIRQEPVLFYLPGIHGGLQGFNSLEQLSAALDASLKDADGSPLWRSVHRPKRARAMAEVKALATDQPLTVTWSVIEGHALMLAIREQLEGFNQLRVSVEKGEQIFREVSDTFLAKMLLADEAASSLQIPPNDTRDQALANVEVLRLAAAQVKRLPAWMAQAAVAQRRQYGRLQTQALSARQVLERGLLHHLPALATFARQALIAQLTADGFYPEVNIDQPMLELPDDVSTHWEGHPQRPAGGSGIKTVVSQQRSQFSLLQLALSNLDAEAPWTRQRLRHARYLEPAWKTRLTPDYLLETISALDLGGQYDHQISQAFYGDGEGSTGLRAVLLRAFRLAARWELFSAVNAGLSARAQSLFDVALSARSVSDLERNGHRVQLCCVRLEALTLPQPRHVAGIVLILDQVDGRCLVYWPEATGHPALTEHLNLARARQALIDLAAEPDICLDIARKIAPGWEAQALGSYPEVLHRVAEPLSWLRVIHGFASNGWPGIAKAVRRWFMTWRVQPAKALTEIEAEISEQQAAAPRQWLGITLSNGYHLLAMVAHARVLGVQRQARSESNSREELQAYREWRLGEQVDARRRGLLSYVPGVGLGVKVYEVLLAARRVYQRASPHAVFDLVSSVHMAVVEALMTLSPGILARGSRGLSTATLRQALKQLHRQQRMAHGGDFYLRSSPGARSLKGLDGYSTSTTVDGAIALRGHSKGSYVKGGEQFVVDGAERYAVYRRPGERDLRMKNTKAAGENELVLRIQEPSEWLLGADAPEPTPGPSSGRWRPWDTTEGNTGWSAPQAPPRTGYRDRAVLADHAWQGWGQEVPAEPPQAISASKRLYRMPGPRPYDALLLGNKYYEILPAGAKGPDDLVFVRRSVRMGEGPYDELVHWLSDDLASQPIPFTLGADGLWTPRQPLFVGPLVESVATAFPGLTRSSQYAVAHRLVELADTGNSMTATRLLNIRATLDDWLPPVPRVLGQTDDLLRMLKPLRLEKRASINIATESTGMGFARVDFIVPFRLPPALSGPKGTASTRTKNLTVRKAVRQVLERQGFTVTAVEKRKMGNQYNFICTHPKSSNVYFMMTRWTESSSLNIQSTDVLQLSDTWFRRTLTHSPASKKGLYEPVKQAMKDKRLVKMLVGIQHNRSAGYFTVFMIKVTD</sequence>
<feature type="domain" description="Dermonecrotic toxin N-terminal" evidence="2">
    <location>
        <begin position="779"/>
        <end position="1041"/>
    </location>
</feature>
<evidence type="ECO:0000313" key="4">
    <source>
        <dbReference type="Proteomes" id="UP000077563"/>
    </source>
</evidence>
<evidence type="ECO:0000256" key="1">
    <source>
        <dbReference type="SAM" id="MobiDB-lite"/>
    </source>
</evidence>
<dbReference type="InterPro" id="IPR046673">
    <property type="entry name" value="ToxA_N"/>
</dbReference>
<protein>
    <recommendedName>
        <fullName evidence="2">Dermonecrotic toxin N-terminal domain-containing protein</fullName>
    </recommendedName>
</protein>
<dbReference type="Proteomes" id="UP000077563">
    <property type="component" value="Unassembled WGS sequence"/>
</dbReference>
<dbReference type="EMBL" id="LKEG01000026">
    <property type="protein sequence ID" value="OAJ50171.1"/>
    <property type="molecule type" value="Genomic_DNA"/>
</dbReference>